<name>A0A2T6B5H5_9RHOB</name>
<dbReference type="Proteomes" id="UP000244069">
    <property type="component" value="Unassembled WGS sequence"/>
</dbReference>
<dbReference type="AlphaFoldDB" id="A0A2T6B5H5"/>
<proteinExistence type="predicted"/>
<dbReference type="PANTHER" id="PTHR12526:SF590">
    <property type="entry name" value="ALPHA-MALTOSE-1-PHOSPHATE SYNTHASE"/>
    <property type="match status" value="1"/>
</dbReference>
<accession>A0A2T6B5H5</accession>
<dbReference type="PANTHER" id="PTHR12526">
    <property type="entry name" value="GLYCOSYLTRANSFERASE"/>
    <property type="match status" value="1"/>
</dbReference>
<dbReference type="Gene3D" id="3.40.50.2000">
    <property type="entry name" value="Glycogen Phosphorylase B"/>
    <property type="match status" value="1"/>
</dbReference>
<gene>
    <name evidence="1" type="ORF">C8N44_10326</name>
</gene>
<organism evidence="1 2">
    <name type="scientific">Allosediminivita pacifica</name>
    <dbReference type="NCBI Taxonomy" id="1267769"/>
    <lineage>
        <taxon>Bacteria</taxon>
        <taxon>Pseudomonadati</taxon>
        <taxon>Pseudomonadota</taxon>
        <taxon>Alphaproteobacteria</taxon>
        <taxon>Rhodobacterales</taxon>
        <taxon>Paracoccaceae</taxon>
        <taxon>Allosediminivita</taxon>
    </lineage>
</organism>
<evidence type="ECO:0000313" key="2">
    <source>
        <dbReference type="Proteomes" id="UP000244069"/>
    </source>
</evidence>
<dbReference type="EMBL" id="QBKN01000003">
    <property type="protein sequence ID" value="PTX51283.1"/>
    <property type="molecule type" value="Genomic_DNA"/>
</dbReference>
<keyword evidence="1" id="KW-0808">Transferase</keyword>
<protein>
    <submittedName>
        <fullName evidence="1">Glycosyltransferase involved in cell wall biosynthesis</fullName>
    </submittedName>
</protein>
<evidence type="ECO:0000313" key="1">
    <source>
        <dbReference type="EMBL" id="PTX51283.1"/>
    </source>
</evidence>
<dbReference type="OrthoDB" id="9790710at2"/>
<comment type="caution">
    <text evidence="1">The sequence shown here is derived from an EMBL/GenBank/DDBJ whole genome shotgun (WGS) entry which is preliminary data.</text>
</comment>
<dbReference type="SUPFAM" id="SSF53756">
    <property type="entry name" value="UDP-Glycosyltransferase/glycogen phosphorylase"/>
    <property type="match status" value="1"/>
</dbReference>
<dbReference type="CDD" id="cd03801">
    <property type="entry name" value="GT4_PimA-like"/>
    <property type="match status" value="1"/>
</dbReference>
<sequence length="393" mass="44153">MTRSPKVLRPYGYPAQFNTPRTPTNVRLVTRKWLPAHKLWQPLEVALFTPTFDADLVATFNRIPVGPRPFVITFESHLPRLFGYENSAAFRFFSRRLADPKCRAIVPISNFARRLFLDQHRGGPYFDVLQEKLTNPIHPNIQVPETRPRKDRREEKTLRCIFVGGHFMRKGGLSVLHAARRAHDEGLPIEFHIVSDMTMGAGSGVWTDPSNLDFAEDLLSAIDLPNVQHHGKMANEELLALMSTVDVSLLPTLSDTYGYSVIESFAMGVPVIGTACCALPELISHGETGFLVDVPVNANGVWAPLWKHDHDGDEYSRILLETAADVGDGILAHLSDLMADRDRVEAMSTAAFETARERFCASERDAKLEDFYLRLLETPYNRERDPCGKTTIA</sequence>
<dbReference type="Pfam" id="PF13692">
    <property type="entry name" value="Glyco_trans_1_4"/>
    <property type="match status" value="1"/>
</dbReference>
<reference evidence="1 2" key="1">
    <citation type="submission" date="2018-04" db="EMBL/GenBank/DDBJ databases">
        <title>Genomic Encyclopedia of Archaeal and Bacterial Type Strains, Phase II (KMG-II): from individual species to whole genera.</title>
        <authorList>
            <person name="Goeker M."/>
        </authorList>
    </citation>
    <scope>NUCLEOTIDE SEQUENCE [LARGE SCALE GENOMIC DNA]</scope>
    <source>
        <strain evidence="1 2">DSM 29329</strain>
    </source>
</reference>
<keyword evidence="2" id="KW-1185">Reference proteome</keyword>
<dbReference type="RefSeq" id="WP_107974686.1">
    <property type="nucleotide sequence ID" value="NZ_BMEZ01000003.1"/>
</dbReference>
<dbReference type="GO" id="GO:0016757">
    <property type="term" value="F:glycosyltransferase activity"/>
    <property type="evidence" value="ECO:0007669"/>
    <property type="project" value="TreeGrafter"/>
</dbReference>